<reference evidence="1 2" key="1">
    <citation type="submission" date="2015-02" db="EMBL/GenBank/DDBJ databases">
        <title>Nostoc linckia genome annotation.</title>
        <authorList>
            <person name="Zhou Z."/>
        </authorList>
    </citation>
    <scope>NUCLEOTIDE SEQUENCE [LARGE SCALE GENOMIC DNA]</scope>
    <source>
        <strain evidence="2">z8</strain>
    </source>
</reference>
<protein>
    <submittedName>
        <fullName evidence="1">Uncharacterized protein</fullName>
    </submittedName>
</protein>
<dbReference type="GeneID" id="57095534"/>
<comment type="caution">
    <text evidence="1">The sequence shown here is derived from an EMBL/GenBank/DDBJ whole genome shotgun (WGS) entry which is preliminary data.</text>
</comment>
<dbReference type="AlphaFoldDB" id="A0A9Q6EHB3"/>
<accession>A0A9Q6EHB3</accession>
<gene>
    <name evidence="1" type="ORF">VF08_34950</name>
</gene>
<organism evidence="1 2">
    <name type="scientific">Nostoc linckia z8</name>
    <dbReference type="NCBI Taxonomy" id="1628746"/>
    <lineage>
        <taxon>Bacteria</taxon>
        <taxon>Bacillati</taxon>
        <taxon>Cyanobacteriota</taxon>
        <taxon>Cyanophyceae</taxon>
        <taxon>Nostocales</taxon>
        <taxon>Nostocaceae</taxon>
        <taxon>Nostoc</taxon>
    </lineage>
</organism>
<evidence type="ECO:0000313" key="2">
    <source>
        <dbReference type="Proteomes" id="UP000222310"/>
    </source>
</evidence>
<dbReference type="EMBL" id="LAHD01000181">
    <property type="protein sequence ID" value="PHJ93714.1"/>
    <property type="molecule type" value="Genomic_DNA"/>
</dbReference>
<evidence type="ECO:0000313" key="1">
    <source>
        <dbReference type="EMBL" id="PHJ93714.1"/>
    </source>
</evidence>
<proteinExistence type="predicted"/>
<sequence>MGRRKSVREIQKQLQYAQAREAYNPPVRESGAATQRRPKLAVKYAVLSPLAEADAAFTIQASKEGLEFFGGIAALGLAAVSTDPQAPRGFKPARILATVADATPQLIRAQGSNRPYIRYGRGARGSNAQYNYTAPITADTPANLKSKVTTVITAKKTAVGGAYGRIWFEPEDYPYSASGE</sequence>
<dbReference type="Proteomes" id="UP000222310">
    <property type="component" value="Unassembled WGS sequence"/>
</dbReference>
<name>A0A9Q6EHB3_NOSLI</name>
<dbReference type="RefSeq" id="WP_099070914.1">
    <property type="nucleotide sequence ID" value="NZ_LAHD01000181.1"/>
</dbReference>